<dbReference type="Pfam" id="PF03466">
    <property type="entry name" value="LysR_substrate"/>
    <property type="match status" value="1"/>
</dbReference>
<dbReference type="Gene3D" id="1.10.10.10">
    <property type="entry name" value="Winged helix-like DNA-binding domain superfamily/Winged helix DNA-binding domain"/>
    <property type="match status" value="1"/>
</dbReference>
<gene>
    <name evidence="6" type="ORF">QO001_004635</name>
</gene>
<comment type="similarity">
    <text evidence="1">Belongs to the LysR transcriptional regulatory family.</text>
</comment>
<keyword evidence="3 6" id="KW-0238">DNA-binding</keyword>
<comment type="caution">
    <text evidence="6">The sequence shown here is derived from an EMBL/GenBank/DDBJ whole genome shotgun (WGS) entry which is preliminary data.</text>
</comment>
<evidence type="ECO:0000313" key="7">
    <source>
        <dbReference type="Proteomes" id="UP001223420"/>
    </source>
</evidence>
<dbReference type="InterPro" id="IPR000847">
    <property type="entry name" value="LysR_HTH_N"/>
</dbReference>
<dbReference type="PROSITE" id="PS50931">
    <property type="entry name" value="HTH_LYSR"/>
    <property type="match status" value="1"/>
</dbReference>
<keyword evidence="2" id="KW-0805">Transcription regulation</keyword>
<dbReference type="GO" id="GO:0043565">
    <property type="term" value="F:sequence-specific DNA binding"/>
    <property type="evidence" value="ECO:0007669"/>
    <property type="project" value="TreeGrafter"/>
</dbReference>
<dbReference type="EMBL" id="JAUSWL010000010">
    <property type="protein sequence ID" value="MDQ0545688.1"/>
    <property type="molecule type" value="Genomic_DNA"/>
</dbReference>
<name>A0AAJ1U041_9HYPH</name>
<dbReference type="Pfam" id="PF00126">
    <property type="entry name" value="HTH_1"/>
    <property type="match status" value="1"/>
</dbReference>
<evidence type="ECO:0000256" key="2">
    <source>
        <dbReference type="ARBA" id="ARBA00023015"/>
    </source>
</evidence>
<dbReference type="PANTHER" id="PTHR30537">
    <property type="entry name" value="HTH-TYPE TRANSCRIPTIONAL REGULATOR"/>
    <property type="match status" value="1"/>
</dbReference>
<dbReference type="Gene3D" id="3.40.190.290">
    <property type="match status" value="1"/>
</dbReference>
<evidence type="ECO:0000259" key="5">
    <source>
        <dbReference type="PROSITE" id="PS50931"/>
    </source>
</evidence>
<dbReference type="AlphaFoldDB" id="A0AAJ1U041"/>
<organism evidence="6 7">
    <name type="scientific">Methylobacterium brachiatum</name>
    <dbReference type="NCBI Taxonomy" id="269660"/>
    <lineage>
        <taxon>Bacteria</taxon>
        <taxon>Pseudomonadati</taxon>
        <taxon>Pseudomonadota</taxon>
        <taxon>Alphaproteobacteria</taxon>
        <taxon>Hyphomicrobiales</taxon>
        <taxon>Methylobacteriaceae</taxon>
        <taxon>Methylobacterium</taxon>
    </lineage>
</organism>
<dbReference type="FunFam" id="1.10.10.10:FF:000001">
    <property type="entry name" value="LysR family transcriptional regulator"/>
    <property type="match status" value="1"/>
</dbReference>
<dbReference type="InterPro" id="IPR036390">
    <property type="entry name" value="WH_DNA-bd_sf"/>
</dbReference>
<dbReference type="SUPFAM" id="SSF46785">
    <property type="entry name" value="Winged helix' DNA-binding domain"/>
    <property type="match status" value="1"/>
</dbReference>
<protein>
    <submittedName>
        <fullName evidence="6">DNA-binding transcriptional LysR family regulator</fullName>
    </submittedName>
</protein>
<dbReference type="CDD" id="cd08475">
    <property type="entry name" value="PBP2_CrgA_like_6"/>
    <property type="match status" value="1"/>
</dbReference>
<dbReference type="PANTHER" id="PTHR30537:SF74">
    <property type="entry name" value="HTH-TYPE TRANSCRIPTIONAL REGULATOR TRPI"/>
    <property type="match status" value="1"/>
</dbReference>
<sequence>MIPGDLLADLPMFVAAVEAGSFAAAAAKLNLTRSAVGRSIARLERRLGVRLFHRTTRSLALTEDGLTLFEHARRALGEVQLATALLDSGRHTIAGRLRVSMPVLFGRLRIAPILIRLADAHPKLELDLNFSDRLVDVVEDGFDLVVRNGRLQNWPGLIARRIASQPMRVCAAPRYLDGAGAPESLADLTGHHAVLYGRPGRVRSWLFPQPGGPATEIVPPSRMQFDDLGALRDAALGGHGLAWLPAWLIRDDVAAGRLVTVLDHLPAHAFESHALWPQSPHLPLRVRLAIDALAALVAESTFRAESGRSPASG</sequence>
<accession>A0AAJ1U041</accession>
<dbReference type="SUPFAM" id="SSF53850">
    <property type="entry name" value="Periplasmic binding protein-like II"/>
    <property type="match status" value="1"/>
</dbReference>
<evidence type="ECO:0000256" key="3">
    <source>
        <dbReference type="ARBA" id="ARBA00023125"/>
    </source>
</evidence>
<dbReference type="GO" id="GO:0006351">
    <property type="term" value="P:DNA-templated transcription"/>
    <property type="evidence" value="ECO:0007669"/>
    <property type="project" value="TreeGrafter"/>
</dbReference>
<dbReference type="InterPro" id="IPR005119">
    <property type="entry name" value="LysR_subst-bd"/>
</dbReference>
<dbReference type="Proteomes" id="UP001223420">
    <property type="component" value="Unassembled WGS sequence"/>
</dbReference>
<dbReference type="RefSeq" id="WP_230367405.1">
    <property type="nucleotide sequence ID" value="NZ_JAJALK010000011.1"/>
</dbReference>
<dbReference type="InterPro" id="IPR058163">
    <property type="entry name" value="LysR-type_TF_proteobact-type"/>
</dbReference>
<evidence type="ECO:0000313" key="6">
    <source>
        <dbReference type="EMBL" id="MDQ0545688.1"/>
    </source>
</evidence>
<dbReference type="InterPro" id="IPR036388">
    <property type="entry name" value="WH-like_DNA-bd_sf"/>
</dbReference>
<evidence type="ECO:0000256" key="1">
    <source>
        <dbReference type="ARBA" id="ARBA00009437"/>
    </source>
</evidence>
<dbReference type="GO" id="GO:0003700">
    <property type="term" value="F:DNA-binding transcription factor activity"/>
    <property type="evidence" value="ECO:0007669"/>
    <property type="project" value="InterPro"/>
</dbReference>
<keyword evidence="4" id="KW-0804">Transcription</keyword>
<evidence type="ECO:0000256" key="4">
    <source>
        <dbReference type="ARBA" id="ARBA00023163"/>
    </source>
</evidence>
<reference evidence="6" key="1">
    <citation type="submission" date="2023-07" db="EMBL/GenBank/DDBJ databases">
        <title>Genomic Encyclopedia of Type Strains, Phase IV (KMG-IV): sequencing the most valuable type-strain genomes for metagenomic binning, comparative biology and taxonomic classification.</title>
        <authorList>
            <person name="Goeker M."/>
        </authorList>
    </citation>
    <scope>NUCLEOTIDE SEQUENCE</scope>
    <source>
        <strain evidence="6">DSM 19569</strain>
    </source>
</reference>
<dbReference type="PRINTS" id="PR00039">
    <property type="entry name" value="HTHLYSR"/>
</dbReference>
<proteinExistence type="inferred from homology"/>
<feature type="domain" description="HTH lysR-type" evidence="5">
    <location>
        <begin position="5"/>
        <end position="62"/>
    </location>
</feature>